<proteinExistence type="predicted"/>
<evidence type="ECO:0000313" key="2">
    <source>
        <dbReference type="EMBL" id="KAK4447720.1"/>
    </source>
</evidence>
<reference evidence="2" key="1">
    <citation type="journal article" date="2023" name="Mol. Phylogenet. Evol.">
        <title>Genome-scale phylogeny and comparative genomics of the fungal order Sordariales.</title>
        <authorList>
            <person name="Hensen N."/>
            <person name="Bonometti L."/>
            <person name="Westerberg I."/>
            <person name="Brannstrom I.O."/>
            <person name="Guillou S."/>
            <person name="Cros-Aarteil S."/>
            <person name="Calhoun S."/>
            <person name="Haridas S."/>
            <person name="Kuo A."/>
            <person name="Mondo S."/>
            <person name="Pangilinan J."/>
            <person name="Riley R."/>
            <person name="LaButti K."/>
            <person name="Andreopoulos B."/>
            <person name="Lipzen A."/>
            <person name="Chen C."/>
            <person name="Yan M."/>
            <person name="Daum C."/>
            <person name="Ng V."/>
            <person name="Clum A."/>
            <person name="Steindorff A."/>
            <person name="Ohm R.A."/>
            <person name="Martin F."/>
            <person name="Silar P."/>
            <person name="Natvig D.O."/>
            <person name="Lalanne C."/>
            <person name="Gautier V."/>
            <person name="Ament-Velasquez S.L."/>
            <person name="Kruys A."/>
            <person name="Hutchinson M.I."/>
            <person name="Powell A.J."/>
            <person name="Barry K."/>
            <person name="Miller A.N."/>
            <person name="Grigoriev I.V."/>
            <person name="Debuchy R."/>
            <person name="Gladieux P."/>
            <person name="Hiltunen Thoren M."/>
            <person name="Johannesson H."/>
        </authorList>
    </citation>
    <scope>NUCLEOTIDE SEQUENCE</scope>
    <source>
        <strain evidence="2">PSN243</strain>
    </source>
</reference>
<feature type="region of interest" description="Disordered" evidence="1">
    <location>
        <begin position="61"/>
        <end position="125"/>
    </location>
</feature>
<gene>
    <name evidence="2" type="ORF">QBC34DRAFT_354195</name>
</gene>
<feature type="compositionally biased region" description="Polar residues" evidence="1">
    <location>
        <begin position="428"/>
        <end position="438"/>
    </location>
</feature>
<feature type="compositionally biased region" description="Basic and acidic residues" evidence="1">
    <location>
        <begin position="446"/>
        <end position="458"/>
    </location>
</feature>
<feature type="region of interest" description="Disordered" evidence="1">
    <location>
        <begin position="428"/>
        <end position="459"/>
    </location>
</feature>
<keyword evidence="3" id="KW-1185">Reference proteome</keyword>
<evidence type="ECO:0000256" key="1">
    <source>
        <dbReference type="SAM" id="MobiDB-lite"/>
    </source>
</evidence>
<dbReference type="AlphaFoldDB" id="A0AAV9GIF0"/>
<reference evidence="2" key="2">
    <citation type="submission" date="2023-05" db="EMBL/GenBank/DDBJ databases">
        <authorList>
            <consortium name="Lawrence Berkeley National Laboratory"/>
            <person name="Steindorff A."/>
            <person name="Hensen N."/>
            <person name="Bonometti L."/>
            <person name="Westerberg I."/>
            <person name="Brannstrom I.O."/>
            <person name="Guillou S."/>
            <person name="Cros-Aarteil S."/>
            <person name="Calhoun S."/>
            <person name="Haridas S."/>
            <person name="Kuo A."/>
            <person name="Mondo S."/>
            <person name="Pangilinan J."/>
            <person name="Riley R."/>
            <person name="Labutti K."/>
            <person name="Andreopoulos B."/>
            <person name="Lipzen A."/>
            <person name="Chen C."/>
            <person name="Yanf M."/>
            <person name="Daum C."/>
            <person name="Ng V."/>
            <person name="Clum A."/>
            <person name="Ohm R."/>
            <person name="Martin F."/>
            <person name="Silar P."/>
            <person name="Natvig D."/>
            <person name="Lalanne C."/>
            <person name="Gautier V."/>
            <person name="Ament-Velasquez S.L."/>
            <person name="Kruys A."/>
            <person name="Hutchinson M.I."/>
            <person name="Powell A.J."/>
            <person name="Barry K."/>
            <person name="Miller A.N."/>
            <person name="Grigoriev I.V."/>
            <person name="Debuchy R."/>
            <person name="Gladieux P."/>
            <person name="Thoren M.H."/>
            <person name="Johannesson H."/>
        </authorList>
    </citation>
    <scope>NUCLEOTIDE SEQUENCE</scope>
    <source>
        <strain evidence="2">PSN243</strain>
    </source>
</reference>
<sequence>MLRARAGFWGGVRWASSAALRSQQPTRPPKGPANTRESPPIRVVGPDIDPLAWDPSWNFKRLPLPSAAQPPTTERRSDTKRPGKTSKSGFKRLTGSPKEEVPTGYQQDAPIGNHNTDGGCTAASLPRRRRPIRHILLRMRARQTARPSQHPPSPSRALSDYLARIAGYERNLEHLSRYLDEKSDRLPILTASALLKQRVAQGALENFEVELALAAGDGDWSIWADKRVTAGVSEDDINHWAWILSAETPDLAIERFISDSRQKPPFLLTMIIAPDRMLTDAEMIVSLMQHIRKHYVGTRRGPDGRTSYDLTWQHFQTVLERLVSQCLSSWPALLPSVARLAVSIIEGLPQQLGGLPRRANAIQGKLLNVCLELFGSPPDSYPLNDMINNWHAQKVLLDMSSRLDPPLFLTRNGYRALRSVLVALPKSSSERSTTQRASPTWPPFRQDFDGRDEQRQPEDDLSLTAKVGILKREAGYPDDHFDRAVDTLAGSVIGRNPTIQTRSLATQVWDGERASQNVDFEWAMSVKATRNAREAWHMFSSPPLPGIKPSAQVYAEMFMKLFADPVPEWSSILPGDGKDTFPVHNGNLSALEIARISPPTPGELYRMMLYSGVKPTGESLIVLVRYAKSKQQALRYLADSPYKDHVKLLRRTTFKGPECAKLLLTLRRRILYAWVLMLCRTQVKPRRRMANTFASNQFKEAMRLTSEYQEVVAGSQVTDKAPWYIVMSHLAGQENAYADEGAKYNSLVTLSLFMYHWQRTVDQKGIDAKLFELLCVIVRKALRLSTWYSTTGELTLRVMPIDKNGRLTRLLVYALRKLRDAFGTLTQPIRALSDTTESDEGLVYPHRLASKHLVLYMCALGTLGDGKEMVRVMRWIMDSWDRDYVLDDSKLPGMPAYNTMVRTIAYFFRVGKHLVEPAVMQELQDSLEKLQRERFCTWEVPPGGNIISDNEVDLDLGAAACWAHVKEIAYGDEAKLGSDVEETTHSDGDEADGAQLEMAQQIG</sequence>
<protein>
    <submittedName>
        <fullName evidence="2">Uncharacterized protein</fullName>
    </submittedName>
</protein>
<organism evidence="2 3">
    <name type="scientific">Podospora aff. communis PSN243</name>
    <dbReference type="NCBI Taxonomy" id="3040156"/>
    <lineage>
        <taxon>Eukaryota</taxon>
        <taxon>Fungi</taxon>
        <taxon>Dikarya</taxon>
        <taxon>Ascomycota</taxon>
        <taxon>Pezizomycotina</taxon>
        <taxon>Sordariomycetes</taxon>
        <taxon>Sordariomycetidae</taxon>
        <taxon>Sordariales</taxon>
        <taxon>Podosporaceae</taxon>
        <taxon>Podospora</taxon>
    </lineage>
</organism>
<accession>A0AAV9GIF0</accession>
<dbReference type="Proteomes" id="UP001321760">
    <property type="component" value="Unassembled WGS sequence"/>
</dbReference>
<feature type="region of interest" description="Disordered" evidence="1">
    <location>
        <begin position="17"/>
        <end position="47"/>
    </location>
</feature>
<comment type="caution">
    <text evidence="2">The sequence shown here is derived from an EMBL/GenBank/DDBJ whole genome shotgun (WGS) entry which is preliminary data.</text>
</comment>
<evidence type="ECO:0000313" key="3">
    <source>
        <dbReference type="Proteomes" id="UP001321760"/>
    </source>
</evidence>
<dbReference type="EMBL" id="MU865947">
    <property type="protein sequence ID" value="KAK4447720.1"/>
    <property type="molecule type" value="Genomic_DNA"/>
</dbReference>
<name>A0AAV9GIF0_9PEZI</name>